<name>L5M8I7_MYODS</name>
<sequence length="77" mass="8034">MHWAGGFPLPSLRPLSVWDPSGDILLLAVRHPSHSPGSLAPYRPPAAEAGEAPAIATVLASHEPGFWLSGAPPVGMY</sequence>
<evidence type="ECO:0000313" key="2">
    <source>
        <dbReference type="Proteomes" id="UP000010556"/>
    </source>
</evidence>
<keyword evidence="2" id="KW-1185">Reference proteome</keyword>
<proteinExistence type="predicted"/>
<protein>
    <submittedName>
        <fullName evidence="1">Uncharacterized protein</fullName>
    </submittedName>
</protein>
<dbReference type="AlphaFoldDB" id="L5M8I7"/>
<dbReference type="EMBL" id="KB103138">
    <property type="protein sequence ID" value="ELK34575.1"/>
    <property type="molecule type" value="Genomic_DNA"/>
</dbReference>
<reference evidence="2" key="1">
    <citation type="journal article" date="2013" name="Science">
        <title>Comparative analysis of bat genomes provides insight into the evolution of flight and immunity.</title>
        <authorList>
            <person name="Zhang G."/>
            <person name="Cowled C."/>
            <person name="Shi Z."/>
            <person name="Huang Z."/>
            <person name="Bishop-Lilly K.A."/>
            <person name="Fang X."/>
            <person name="Wynne J.W."/>
            <person name="Xiong Z."/>
            <person name="Baker M.L."/>
            <person name="Zhao W."/>
            <person name="Tachedjian M."/>
            <person name="Zhu Y."/>
            <person name="Zhou P."/>
            <person name="Jiang X."/>
            <person name="Ng J."/>
            <person name="Yang L."/>
            <person name="Wu L."/>
            <person name="Xiao J."/>
            <person name="Feng Y."/>
            <person name="Chen Y."/>
            <person name="Sun X."/>
            <person name="Zhang Y."/>
            <person name="Marsh G.A."/>
            <person name="Crameri G."/>
            <person name="Broder C.C."/>
            <person name="Frey K.G."/>
            <person name="Wang L.F."/>
            <person name="Wang J."/>
        </authorList>
    </citation>
    <scope>NUCLEOTIDE SEQUENCE [LARGE SCALE GENOMIC DNA]</scope>
</reference>
<dbReference type="Proteomes" id="UP000010556">
    <property type="component" value="Unassembled WGS sequence"/>
</dbReference>
<evidence type="ECO:0000313" key="1">
    <source>
        <dbReference type="EMBL" id="ELK34575.1"/>
    </source>
</evidence>
<accession>L5M8I7</accession>
<gene>
    <name evidence="1" type="ORF">MDA_GLEAN10025080</name>
</gene>
<organism evidence="1 2">
    <name type="scientific">Myotis davidii</name>
    <name type="common">David's myotis</name>
    <dbReference type="NCBI Taxonomy" id="225400"/>
    <lineage>
        <taxon>Eukaryota</taxon>
        <taxon>Metazoa</taxon>
        <taxon>Chordata</taxon>
        <taxon>Craniata</taxon>
        <taxon>Vertebrata</taxon>
        <taxon>Euteleostomi</taxon>
        <taxon>Mammalia</taxon>
        <taxon>Eutheria</taxon>
        <taxon>Laurasiatheria</taxon>
        <taxon>Chiroptera</taxon>
        <taxon>Yangochiroptera</taxon>
        <taxon>Vespertilionidae</taxon>
        <taxon>Myotis</taxon>
    </lineage>
</organism>